<feature type="transmembrane region" description="Helical" evidence="8">
    <location>
        <begin position="338"/>
        <end position="355"/>
    </location>
</feature>
<keyword evidence="6 8" id="KW-0472">Membrane</keyword>
<evidence type="ECO:0000256" key="5">
    <source>
        <dbReference type="ARBA" id="ARBA00022989"/>
    </source>
</evidence>
<dbReference type="OrthoDB" id="19261at2759"/>
<evidence type="ECO:0000256" key="3">
    <source>
        <dbReference type="ARBA" id="ARBA00022692"/>
    </source>
</evidence>
<dbReference type="Proteomes" id="UP000327118">
    <property type="component" value="Unassembled WGS sequence"/>
</dbReference>
<gene>
    <name evidence="11" type="ORF">BDV28DRAFT_127250</name>
</gene>
<dbReference type="EMBL" id="ML739039">
    <property type="protein sequence ID" value="KAE8356401.1"/>
    <property type="molecule type" value="Genomic_DNA"/>
</dbReference>
<dbReference type="InterPro" id="IPR006593">
    <property type="entry name" value="Cyt_b561/ferric_Rdtase_TM"/>
</dbReference>
<feature type="transmembrane region" description="Helical" evidence="8">
    <location>
        <begin position="402"/>
        <end position="423"/>
    </location>
</feature>
<evidence type="ECO:0000256" key="1">
    <source>
        <dbReference type="ARBA" id="ARBA00004370"/>
    </source>
</evidence>
<dbReference type="Gene3D" id="1.20.120.1770">
    <property type="match status" value="1"/>
</dbReference>
<feature type="signal peptide" evidence="9">
    <location>
        <begin position="1"/>
        <end position="26"/>
    </location>
</feature>
<evidence type="ECO:0000256" key="7">
    <source>
        <dbReference type="SAM" id="MobiDB-lite"/>
    </source>
</evidence>
<dbReference type="CDD" id="cd09630">
    <property type="entry name" value="CDH_like_cytochrome"/>
    <property type="match status" value="1"/>
</dbReference>
<feature type="compositionally biased region" description="Acidic residues" evidence="7">
    <location>
        <begin position="451"/>
        <end position="463"/>
    </location>
</feature>
<keyword evidence="9" id="KW-0732">Signal</keyword>
<dbReference type="Pfam" id="PF16010">
    <property type="entry name" value="CDH-cyt"/>
    <property type="match status" value="1"/>
</dbReference>
<dbReference type="GO" id="GO:0016020">
    <property type="term" value="C:membrane"/>
    <property type="evidence" value="ECO:0007669"/>
    <property type="project" value="UniProtKB-SubCell"/>
</dbReference>
<dbReference type="Gene3D" id="2.60.40.1210">
    <property type="entry name" value="Cellobiose dehydrogenase, cytochrome domain"/>
    <property type="match status" value="1"/>
</dbReference>
<keyword evidence="3 8" id="KW-0812">Transmembrane</keyword>
<keyword evidence="4" id="KW-0249">Electron transport</keyword>
<sequence length="483" mass="53586">MTRDSISRVVRIWITVILCFLQITHAEPVQYCKFGYNGKHENAEVDFCMGVTMHKNQSSEAYDMYLSMTITRGSDLGWTAIGTGSRMAGSLMTIVYGDPLSKEPPIVSIRTATGHHQPKPISSEEAGGAEIRLLQAKWRTVDEEDALAAVSSSSPIHLAEVALVCYSCNLWPVTGKGGHPITPMATSLPWIWAWNEDQQISELTDDVHLNAHKHRAGNGGWGTFYVDMARSLNPADSIPSVPLIHTGVRTLGTSDTPLNGGATFTWFHHHTVAQIHGFLMGIAFLCLFPLGVLAMRSQSSKSFKYHWIIQLVASLCTGLGAILGILMSWGSFNSPHQVAGLLVSLTLGCQAFLGWRHHVIFLRVRHRTWISHAHIWTGRLIMVVGWVNFITGMLLVGISQGWTLLVAAIIVVEIVGLTFWVWACNRRNLRKAEESDMPWRSEGEGEYFAVGEDEEDTEMNEVGDNDKHESSPYDPMLRKHDSA</sequence>
<evidence type="ECO:0000256" key="9">
    <source>
        <dbReference type="SAM" id="SignalP"/>
    </source>
</evidence>
<evidence type="ECO:0000256" key="6">
    <source>
        <dbReference type="ARBA" id="ARBA00023136"/>
    </source>
</evidence>
<dbReference type="AlphaFoldDB" id="A0A5N6ZFF3"/>
<evidence type="ECO:0000256" key="8">
    <source>
        <dbReference type="SAM" id="Phobius"/>
    </source>
</evidence>
<reference evidence="12" key="1">
    <citation type="submission" date="2019-04" db="EMBL/GenBank/DDBJ databases">
        <title>Friends and foes A comparative genomics studyof 23 Aspergillus species from section Flavi.</title>
        <authorList>
            <consortium name="DOE Joint Genome Institute"/>
            <person name="Kjaerbolling I."/>
            <person name="Vesth T."/>
            <person name="Frisvad J.C."/>
            <person name="Nybo J.L."/>
            <person name="Theobald S."/>
            <person name="Kildgaard S."/>
            <person name="Isbrandt T."/>
            <person name="Kuo A."/>
            <person name="Sato A."/>
            <person name="Lyhne E.K."/>
            <person name="Kogle M.E."/>
            <person name="Wiebenga A."/>
            <person name="Kun R.S."/>
            <person name="Lubbers R.J."/>
            <person name="Makela M.R."/>
            <person name="Barry K."/>
            <person name="Chovatia M."/>
            <person name="Clum A."/>
            <person name="Daum C."/>
            <person name="Haridas S."/>
            <person name="He G."/>
            <person name="LaButti K."/>
            <person name="Lipzen A."/>
            <person name="Mondo S."/>
            <person name="Riley R."/>
            <person name="Salamov A."/>
            <person name="Simmons B.A."/>
            <person name="Magnuson J.K."/>
            <person name="Henrissat B."/>
            <person name="Mortensen U.H."/>
            <person name="Larsen T.O."/>
            <person name="Devries R.P."/>
            <person name="Grigoriev I.V."/>
            <person name="Machida M."/>
            <person name="Baker S.E."/>
            <person name="Andersen M.R."/>
        </authorList>
    </citation>
    <scope>NUCLEOTIDE SEQUENCE [LARGE SCALE GENOMIC DNA]</scope>
    <source>
        <strain evidence="12">CBS 553.77</strain>
    </source>
</reference>
<name>A0A5N6ZFF3_9EURO</name>
<feature type="transmembrane region" description="Helical" evidence="8">
    <location>
        <begin position="376"/>
        <end position="396"/>
    </location>
</feature>
<dbReference type="InterPro" id="IPR015920">
    <property type="entry name" value="Cellobiose_DH-like_cyt"/>
</dbReference>
<dbReference type="PANTHER" id="PTHR47797:SF3">
    <property type="entry name" value="CYTOCHROME B561 DOMAIN-CONTAINING PROTEIN"/>
    <property type="match status" value="1"/>
</dbReference>
<protein>
    <recommendedName>
        <fullName evidence="10">Cytochrome b561 domain-containing protein</fullName>
    </recommendedName>
</protein>
<feature type="transmembrane region" description="Helical" evidence="8">
    <location>
        <begin position="275"/>
        <end position="295"/>
    </location>
</feature>
<feature type="domain" description="Cytochrome b561" evidence="10">
    <location>
        <begin position="275"/>
        <end position="393"/>
    </location>
</feature>
<accession>A0A5N6ZFF3</accession>
<dbReference type="SUPFAM" id="SSF49344">
    <property type="entry name" value="CBD9-like"/>
    <property type="match status" value="1"/>
</dbReference>
<evidence type="ECO:0000313" key="12">
    <source>
        <dbReference type="Proteomes" id="UP000327118"/>
    </source>
</evidence>
<dbReference type="SMART" id="SM00665">
    <property type="entry name" value="B561"/>
    <property type="match status" value="1"/>
</dbReference>
<keyword evidence="2" id="KW-0813">Transport</keyword>
<keyword evidence="5 8" id="KW-1133">Transmembrane helix</keyword>
<feature type="region of interest" description="Disordered" evidence="7">
    <location>
        <begin position="448"/>
        <end position="483"/>
    </location>
</feature>
<proteinExistence type="predicted"/>
<keyword evidence="12" id="KW-1185">Reference proteome</keyword>
<feature type="compositionally biased region" description="Basic and acidic residues" evidence="7">
    <location>
        <begin position="464"/>
        <end position="483"/>
    </location>
</feature>
<evidence type="ECO:0000313" key="11">
    <source>
        <dbReference type="EMBL" id="KAE8356401.1"/>
    </source>
</evidence>
<organism evidence="11 12">
    <name type="scientific">Aspergillus coremiiformis</name>
    <dbReference type="NCBI Taxonomy" id="138285"/>
    <lineage>
        <taxon>Eukaryota</taxon>
        <taxon>Fungi</taxon>
        <taxon>Dikarya</taxon>
        <taxon>Ascomycota</taxon>
        <taxon>Pezizomycotina</taxon>
        <taxon>Eurotiomycetes</taxon>
        <taxon>Eurotiomycetidae</taxon>
        <taxon>Eurotiales</taxon>
        <taxon>Aspergillaceae</taxon>
        <taxon>Aspergillus</taxon>
        <taxon>Aspergillus subgen. Circumdati</taxon>
    </lineage>
</organism>
<feature type="chain" id="PRO_5024968228" description="Cytochrome b561 domain-containing protein" evidence="9">
    <location>
        <begin position="27"/>
        <end position="483"/>
    </location>
</feature>
<feature type="transmembrane region" description="Helical" evidence="8">
    <location>
        <begin position="307"/>
        <end position="332"/>
    </location>
</feature>
<evidence type="ECO:0000256" key="2">
    <source>
        <dbReference type="ARBA" id="ARBA00022448"/>
    </source>
</evidence>
<evidence type="ECO:0000259" key="10">
    <source>
        <dbReference type="SMART" id="SM00665"/>
    </source>
</evidence>
<dbReference type="CDD" id="cd08760">
    <property type="entry name" value="Cyt_b561_FRRS1_like"/>
    <property type="match status" value="1"/>
</dbReference>
<evidence type="ECO:0000256" key="4">
    <source>
        <dbReference type="ARBA" id="ARBA00022982"/>
    </source>
</evidence>
<dbReference type="PANTHER" id="PTHR47797">
    <property type="entry name" value="DEHYDROGENASE, PUTATIVE (AFU_ORTHOLOGUE AFUA_8G05805)-RELATED"/>
    <property type="match status" value="1"/>
</dbReference>
<comment type="subcellular location">
    <subcellularLocation>
        <location evidence="1">Membrane</location>
    </subcellularLocation>
</comment>